<proteinExistence type="predicted"/>
<evidence type="ECO:0000313" key="3">
    <source>
        <dbReference type="Proteomes" id="UP000054935"/>
    </source>
</evidence>
<dbReference type="STRING" id="441103.TRN7648_00980"/>
<accession>A0A0P1G3W0</accession>
<dbReference type="EMBL" id="CYSE01000002">
    <property type="protein sequence ID" value="CUH76525.1"/>
    <property type="molecule type" value="Genomic_DNA"/>
</dbReference>
<feature type="compositionally biased region" description="Basic and acidic residues" evidence="1">
    <location>
        <begin position="90"/>
        <end position="102"/>
    </location>
</feature>
<protein>
    <submittedName>
        <fullName evidence="2">Uncharacterized protein</fullName>
    </submittedName>
</protein>
<dbReference type="AlphaFoldDB" id="A0A0P1G3W0"/>
<evidence type="ECO:0000256" key="1">
    <source>
        <dbReference type="SAM" id="MobiDB-lite"/>
    </source>
</evidence>
<dbReference type="Proteomes" id="UP000054935">
    <property type="component" value="Unassembled WGS sequence"/>
</dbReference>
<feature type="region of interest" description="Disordered" evidence="1">
    <location>
        <begin position="76"/>
        <end position="102"/>
    </location>
</feature>
<reference evidence="2 3" key="1">
    <citation type="submission" date="2015-09" db="EMBL/GenBank/DDBJ databases">
        <authorList>
            <consortium name="Swine Surveillance"/>
        </authorList>
    </citation>
    <scope>NUCLEOTIDE SEQUENCE [LARGE SCALE GENOMIC DNA]</scope>
    <source>
        <strain evidence="2 3">CECT 7648</strain>
    </source>
</reference>
<organism evidence="2 3">
    <name type="scientific">Tropicibacter naphthalenivorans</name>
    <dbReference type="NCBI Taxonomy" id="441103"/>
    <lineage>
        <taxon>Bacteria</taxon>
        <taxon>Pseudomonadati</taxon>
        <taxon>Pseudomonadota</taxon>
        <taxon>Alphaproteobacteria</taxon>
        <taxon>Rhodobacterales</taxon>
        <taxon>Roseobacteraceae</taxon>
        <taxon>Tropicibacter</taxon>
    </lineage>
</organism>
<evidence type="ECO:0000313" key="2">
    <source>
        <dbReference type="EMBL" id="CUH76525.1"/>
    </source>
</evidence>
<feature type="compositionally biased region" description="Polar residues" evidence="1">
    <location>
        <begin position="76"/>
        <end position="88"/>
    </location>
</feature>
<keyword evidence="3" id="KW-1185">Reference proteome</keyword>
<name>A0A0P1G3W0_9RHOB</name>
<sequence length="222" mass="23405">MIPRVHSEFAQTTADCTGSVRNPLVRAPDFAPNCTLSGFGQLSASAGHYPSLDGGRVQSPMRVLRLFSTRCIQKNAEGQGTSARTTSLMGHERAPQQRATEQRTETVPCAFSPFPSPLHPALVLRPAKAPTLNAARLARASARRAQQQRAAMSRPVQPLAAQLALCATTSPRSSAAKSTGLGPTVILSPAAPGSLPWAALSCRDVRPAMGPLKKGQTCSTRS</sequence>
<gene>
    <name evidence="2" type="ORF">TRN7648_00980</name>
</gene>